<dbReference type="InterPro" id="IPR005539">
    <property type="entry name" value="ELK_dom"/>
</dbReference>
<feature type="compositionally biased region" description="Low complexity" evidence="7">
    <location>
        <begin position="230"/>
        <end position="241"/>
    </location>
</feature>
<dbReference type="PROSITE" id="PS00027">
    <property type="entry name" value="HOMEOBOX_1"/>
    <property type="match status" value="1"/>
</dbReference>
<dbReference type="PROSITE" id="PS51213">
    <property type="entry name" value="ELK"/>
    <property type="match status" value="1"/>
</dbReference>
<dbReference type="InterPro" id="IPR001356">
    <property type="entry name" value="HD"/>
</dbReference>
<proteinExistence type="inferred from homology"/>
<dbReference type="OrthoDB" id="10056939at2759"/>
<dbReference type="STRING" id="3469.A0A4Y7KI89"/>
<dbReference type="Pfam" id="PF05920">
    <property type="entry name" value="Homeobox_KN"/>
    <property type="match status" value="1"/>
</dbReference>
<dbReference type="SMART" id="SM01188">
    <property type="entry name" value="ELK"/>
    <property type="match status" value="1"/>
</dbReference>
<evidence type="ECO:0000256" key="5">
    <source>
        <dbReference type="PROSITE-ProRule" id="PRU00108"/>
    </source>
</evidence>
<name>A0A4Y7KI89_PAPSO</name>
<dbReference type="Pfam" id="PF03790">
    <property type="entry name" value="KNOX1"/>
    <property type="match status" value="1"/>
</dbReference>
<dbReference type="InterPro" id="IPR005541">
    <property type="entry name" value="KNOX2"/>
</dbReference>
<dbReference type="InterPro" id="IPR050224">
    <property type="entry name" value="TALE_homeobox"/>
</dbReference>
<evidence type="ECO:0000259" key="8">
    <source>
        <dbReference type="PROSITE" id="PS50071"/>
    </source>
</evidence>
<feature type="domain" description="ELK" evidence="9">
    <location>
        <begin position="300"/>
        <end position="320"/>
    </location>
</feature>
<dbReference type="InterPro" id="IPR005540">
    <property type="entry name" value="KNOX1"/>
</dbReference>
<accession>A0A4Y7KI89</accession>
<dbReference type="SUPFAM" id="SSF46689">
    <property type="entry name" value="Homeodomain-like"/>
    <property type="match status" value="1"/>
</dbReference>
<dbReference type="SMART" id="SM00389">
    <property type="entry name" value="HOX"/>
    <property type="match status" value="1"/>
</dbReference>
<dbReference type="GO" id="GO:0000981">
    <property type="term" value="F:DNA-binding transcription factor activity, RNA polymerase II-specific"/>
    <property type="evidence" value="ECO:0007669"/>
    <property type="project" value="InterPro"/>
</dbReference>
<evidence type="ECO:0000256" key="6">
    <source>
        <dbReference type="PROSITE-ProRule" id="PRU00559"/>
    </source>
</evidence>
<dbReference type="Gene3D" id="1.10.10.60">
    <property type="entry name" value="Homeodomain-like"/>
    <property type="match status" value="1"/>
</dbReference>
<dbReference type="Pfam" id="PF03791">
    <property type="entry name" value="KNOX2"/>
    <property type="match status" value="1"/>
</dbReference>
<feature type="region of interest" description="Disordered" evidence="7">
    <location>
        <begin position="1"/>
        <end position="23"/>
    </location>
</feature>
<sequence>MEDMYSLNHHHHHNPSVNYSSASDVVSSMSSSSSASSSPLLQENMQQLVSSINYQSLLLSSSLAFQDHHHRVPIFGSDRFFSSSSANCNSVATAHEHHQTTITNHIHPEEDDTMTSMSMQKAKIASHPRYTSLLQAYIECQKVGAPTEVANMLDDIRRYHQDNIHGYFCSKQQHRNGLFSASRLGQDPELDNFMETYCDILKKYKMDLSRPFDEATSFLNKIELQLSHLSDSNSSKSNQHHPAPPSTISINPTCLSSDHEAGGGGSSEDEISGGEIEIHQDHHHNNQVVHQTMNRVEDRDLKDKLLRKYRGYISSLKQEFSKKKKKGKLPKEARQALLNWWDIHNRWPYPTEGDKIALAEATDLDQKQINNWFINQRKRHWKPSENMQFSVMDNHLSTPFYIED</sequence>
<dbReference type="PROSITE" id="PS50071">
    <property type="entry name" value="HOMEOBOX_2"/>
    <property type="match status" value="1"/>
</dbReference>
<dbReference type="GO" id="GO:0005634">
    <property type="term" value="C:nucleus"/>
    <property type="evidence" value="ECO:0007669"/>
    <property type="project" value="UniProtKB-SubCell"/>
</dbReference>
<dbReference type="InterPro" id="IPR009057">
    <property type="entry name" value="Homeodomain-like_sf"/>
</dbReference>
<keyword evidence="2 5" id="KW-0238">DNA-binding</keyword>
<keyword evidence="3 5" id="KW-0371">Homeobox</keyword>
<gene>
    <name evidence="10" type="ORF">C5167_035233</name>
</gene>
<dbReference type="SMART" id="SM01255">
    <property type="entry name" value="KNOX1"/>
    <property type="match status" value="1"/>
</dbReference>
<dbReference type="Pfam" id="PF03789">
    <property type="entry name" value="ELK"/>
    <property type="match status" value="1"/>
</dbReference>
<dbReference type="Gramene" id="RZC72070">
    <property type="protein sequence ID" value="RZC72070"/>
    <property type="gene ID" value="C5167_035233"/>
</dbReference>
<dbReference type="PANTHER" id="PTHR11850">
    <property type="entry name" value="HOMEOBOX PROTEIN TRANSCRIPTION FACTORS"/>
    <property type="match status" value="1"/>
</dbReference>
<feature type="compositionally biased region" description="Polar residues" evidence="7">
    <location>
        <begin position="246"/>
        <end position="255"/>
    </location>
</feature>
<feature type="domain" description="Homeobox" evidence="8">
    <location>
        <begin position="320"/>
        <end position="383"/>
    </location>
</feature>
<dbReference type="AlphaFoldDB" id="A0A4Y7KI89"/>
<evidence type="ECO:0000259" key="9">
    <source>
        <dbReference type="PROSITE" id="PS51213"/>
    </source>
</evidence>
<feature type="DNA-binding region" description="Homeobox; TALE-type" evidence="5">
    <location>
        <begin position="321"/>
        <end position="384"/>
    </location>
</feature>
<evidence type="ECO:0008006" key="12">
    <source>
        <dbReference type="Google" id="ProtNLM"/>
    </source>
</evidence>
<dbReference type="EMBL" id="CM010721">
    <property type="protein sequence ID" value="RZC72070.1"/>
    <property type="molecule type" value="Genomic_DNA"/>
</dbReference>
<evidence type="ECO:0000256" key="1">
    <source>
        <dbReference type="ARBA" id="ARBA00004123"/>
    </source>
</evidence>
<evidence type="ECO:0000256" key="7">
    <source>
        <dbReference type="SAM" id="MobiDB-lite"/>
    </source>
</evidence>
<feature type="region of interest" description="Disordered" evidence="7">
    <location>
        <begin position="230"/>
        <end position="272"/>
    </location>
</feature>
<dbReference type="OMA" id="PSENMQI"/>
<comment type="similarity">
    <text evidence="6">Belongs to the TALE/KNOX homeobox family.</text>
</comment>
<dbReference type="Proteomes" id="UP000316621">
    <property type="component" value="Chromosome 7"/>
</dbReference>
<dbReference type="CDD" id="cd00086">
    <property type="entry name" value="homeodomain"/>
    <property type="match status" value="1"/>
</dbReference>
<protein>
    <recommendedName>
        <fullName evidence="12">Homeobox domain-containing protein</fullName>
    </recommendedName>
</protein>
<evidence type="ECO:0000313" key="11">
    <source>
        <dbReference type="Proteomes" id="UP000316621"/>
    </source>
</evidence>
<organism evidence="10 11">
    <name type="scientific">Papaver somniferum</name>
    <name type="common">Opium poppy</name>
    <dbReference type="NCBI Taxonomy" id="3469"/>
    <lineage>
        <taxon>Eukaryota</taxon>
        <taxon>Viridiplantae</taxon>
        <taxon>Streptophyta</taxon>
        <taxon>Embryophyta</taxon>
        <taxon>Tracheophyta</taxon>
        <taxon>Spermatophyta</taxon>
        <taxon>Magnoliopsida</taxon>
        <taxon>Ranunculales</taxon>
        <taxon>Papaveraceae</taxon>
        <taxon>Papaveroideae</taxon>
        <taxon>Papaver</taxon>
    </lineage>
</organism>
<dbReference type="SMART" id="SM01256">
    <property type="entry name" value="KNOX2"/>
    <property type="match status" value="1"/>
</dbReference>
<dbReference type="InterPro" id="IPR008422">
    <property type="entry name" value="KN_HD"/>
</dbReference>
<keyword evidence="11" id="KW-1185">Reference proteome</keyword>
<dbReference type="InterPro" id="IPR017970">
    <property type="entry name" value="Homeobox_CS"/>
</dbReference>
<evidence type="ECO:0000313" key="10">
    <source>
        <dbReference type="EMBL" id="RZC72070.1"/>
    </source>
</evidence>
<evidence type="ECO:0000256" key="3">
    <source>
        <dbReference type="ARBA" id="ARBA00023155"/>
    </source>
</evidence>
<reference evidence="10 11" key="1">
    <citation type="journal article" date="2018" name="Science">
        <title>The opium poppy genome and morphinan production.</title>
        <authorList>
            <person name="Guo L."/>
            <person name="Winzer T."/>
            <person name="Yang X."/>
            <person name="Li Y."/>
            <person name="Ning Z."/>
            <person name="He Z."/>
            <person name="Teodor R."/>
            <person name="Lu Y."/>
            <person name="Bowser T.A."/>
            <person name="Graham I.A."/>
            <person name="Ye K."/>
        </authorList>
    </citation>
    <scope>NUCLEOTIDE SEQUENCE [LARGE SCALE GENOMIC DNA]</scope>
    <source>
        <strain evidence="11">cv. HN1</strain>
        <tissue evidence="10">Leaves</tissue>
    </source>
</reference>
<evidence type="ECO:0000256" key="4">
    <source>
        <dbReference type="ARBA" id="ARBA00023242"/>
    </source>
</evidence>
<evidence type="ECO:0000256" key="2">
    <source>
        <dbReference type="ARBA" id="ARBA00023125"/>
    </source>
</evidence>
<comment type="subcellular location">
    <subcellularLocation>
        <location evidence="1 5">Nucleus</location>
    </subcellularLocation>
</comment>
<dbReference type="GO" id="GO:0003677">
    <property type="term" value="F:DNA binding"/>
    <property type="evidence" value="ECO:0007669"/>
    <property type="project" value="UniProtKB-UniRule"/>
</dbReference>
<keyword evidence="4 5" id="KW-0539">Nucleus</keyword>